<name>A0A1N7PZM0_9BACL</name>
<organism evidence="1 2">
    <name type="scientific">Kroppenstedtia eburnea</name>
    <dbReference type="NCBI Taxonomy" id="714067"/>
    <lineage>
        <taxon>Bacteria</taxon>
        <taxon>Bacillati</taxon>
        <taxon>Bacillota</taxon>
        <taxon>Bacilli</taxon>
        <taxon>Bacillales</taxon>
        <taxon>Thermoactinomycetaceae</taxon>
        <taxon>Kroppenstedtia</taxon>
    </lineage>
</organism>
<keyword evidence="2" id="KW-1185">Reference proteome</keyword>
<dbReference type="EMBL" id="FTOD01000016">
    <property type="protein sequence ID" value="SIT15985.1"/>
    <property type="molecule type" value="Genomic_DNA"/>
</dbReference>
<dbReference type="OrthoDB" id="2989644at2"/>
<dbReference type="AlphaFoldDB" id="A0A1N7PZM0"/>
<proteinExistence type="predicted"/>
<gene>
    <name evidence="1" type="ORF">SAMN05421790_11628</name>
</gene>
<dbReference type="RefSeq" id="WP_076526374.1">
    <property type="nucleotide sequence ID" value="NZ_CP048103.1"/>
</dbReference>
<evidence type="ECO:0000313" key="2">
    <source>
        <dbReference type="Proteomes" id="UP000186795"/>
    </source>
</evidence>
<dbReference type="Proteomes" id="UP000186795">
    <property type="component" value="Unassembled WGS sequence"/>
</dbReference>
<accession>A0A1N7PZM0</accession>
<protein>
    <submittedName>
        <fullName evidence="1">Uncharacterized protein</fullName>
    </submittedName>
</protein>
<evidence type="ECO:0000313" key="1">
    <source>
        <dbReference type="EMBL" id="SIT15985.1"/>
    </source>
</evidence>
<sequence>MGADELELDDHGKFQVWLMEMGDILERFIDHMPPETGLDYTPESLLRLEEWILGHYPSVDDLLKESNKETLDALVRYTGQVYRKNLKGKWTIHLDDPGYAFFGLPMISFNIPRIDPVAPHSEVVASVDRRRGDYIYTVFKATERLVKEANA</sequence>
<reference evidence="2" key="1">
    <citation type="submission" date="2017-01" db="EMBL/GenBank/DDBJ databases">
        <authorList>
            <person name="Varghese N."/>
            <person name="Submissions S."/>
        </authorList>
    </citation>
    <scope>NUCLEOTIDE SEQUENCE [LARGE SCALE GENOMIC DNA]</scope>
    <source>
        <strain evidence="2">DSM 45196</strain>
    </source>
</reference>